<protein>
    <recommendedName>
        <fullName evidence="2">NFP/LYK4/5 first LysM domain-containing protein</fullName>
    </recommendedName>
</protein>
<feature type="domain" description="NFP/LYK4/5 first LysM" evidence="2">
    <location>
        <begin position="52"/>
        <end position="101"/>
    </location>
</feature>
<name>A0AAV2E4D3_9ROSI</name>
<sequence length="102" mass="11521">MDHFLLSFWLQMFFCAVPKLVICQQRYSGNLALDCDSKDAAVPYSCNGEKPSCKAFLMYRSQTPYNTLSRISNLTCSDSIELGRVNNVSDPKRTPPMGQVLF</sequence>
<evidence type="ECO:0000313" key="4">
    <source>
        <dbReference type="Proteomes" id="UP001497516"/>
    </source>
</evidence>
<evidence type="ECO:0000259" key="2">
    <source>
        <dbReference type="Pfam" id="PF23446"/>
    </source>
</evidence>
<accession>A0AAV2E4D3</accession>
<reference evidence="3 4" key="1">
    <citation type="submission" date="2024-04" db="EMBL/GenBank/DDBJ databases">
        <authorList>
            <person name="Fracassetti M."/>
        </authorList>
    </citation>
    <scope>NUCLEOTIDE SEQUENCE [LARGE SCALE GENOMIC DNA]</scope>
</reference>
<proteinExistence type="predicted"/>
<dbReference type="EMBL" id="OZ034817">
    <property type="protein sequence ID" value="CAL1380405.1"/>
    <property type="molecule type" value="Genomic_DNA"/>
</dbReference>
<gene>
    <name evidence="3" type="ORF">LTRI10_LOCUS21850</name>
</gene>
<dbReference type="PANTHER" id="PTHR45927:SF5">
    <property type="entry name" value="PROTEIN KINASE DOMAIN-CONTAINING PROTEIN"/>
    <property type="match status" value="1"/>
</dbReference>
<keyword evidence="1" id="KW-0732">Signal</keyword>
<dbReference type="AlphaFoldDB" id="A0AAV2E4D3"/>
<dbReference type="InterPro" id="IPR052611">
    <property type="entry name" value="Plant_RLK_LysM"/>
</dbReference>
<dbReference type="Proteomes" id="UP001497516">
    <property type="component" value="Chromosome 4"/>
</dbReference>
<feature type="signal peptide" evidence="1">
    <location>
        <begin position="1"/>
        <end position="23"/>
    </location>
</feature>
<organism evidence="3 4">
    <name type="scientific">Linum trigynum</name>
    <dbReference type="NCBI Taxonomy" id="586398"/>
    <lineage>
        <taxon>Eukaryota</taxon>
        <taxon>Viridiplantae</taxon>
        <taxon>Streptophyta</taxon>
        <taxon>Embryophyta</taxon>
        <taxon>Tracheophyta</taxon>
        <taxon>Spermatophyta</taxon>
        <taxon>Magnoliopsida</taxon>
        <taxon>eudicotyledons</taxon>
        <taxon>Gunneridae</taxon>
        <taxon>Pentapetalae</taxon>
        <taxon>rosids</taxon>
        <taxon>fabids</taxon>
        <taxon>Malpighiales</taxon>
        <taxon>Linaceae</taxon>
        <taxon>Linum</taxon>
    </lineage>
</organism>
<dbReference type="InterPro" id="IPR056561">
    <property type="entry name" value="NFP_LYK_LysM1"/>
</dbReference>
<feature type="chain" id="PRO_5043729730" description="NFP/LYK4/5 first LysM domain-containing protein" evidence="1">
    <location>
        <begin position="24"/>
        <end position="102"/>
    </location>
</feature>
<keyword evidence="4" id="KW-1185">Reference proteome</keyword>
<evidence type="ECO:0000256" key="1">
    <source>
        <dbReference type="SAM" id="SignalP"/>
    </source>
</evidence>
<dbReference type="Pfam" id="PF23446">
    <property type="entry name" value="LysM1_NFP_LYK"/>
    <property type="match status" value="1"/>
</dbReference>
<dbReference type="PANTHER" id="PTHR45927">
    <property type="entry name" value="LYSM-DOMAIN RECEPTOR-LIKE KINASE-RELATED"/>
    <property type="match status" value="1"/>
</dbReference>
<evidence type="ECO:0000313" key="3">
    <source>
        <dbReference type="EMBL" id="CAL1380405.1"/>
    </source>
</evidence>